<dbReference type="Gene3D" id="6.10.280.50">
    <property type="match status" value="1"/>
</dbReference>
<dbReference type="eggNOG" id="COG2841">
    <property type="taxonomic scope" value="Bacteria"/>
</dbReference>
<dbReference type="EMBL" id="JOJP01000001">
    <property type="protein sequence ID" value="KEI69782.1"/>
    <property type="molecule type" value="Genomic_DNA"/>
</dbReference>
<dbReference type="RefSeq" id="WP_020582607.1">
    <property type="nucleotide sequence ID" value="NZ_JOJP01000001.1"/>
</dbReference>
<proteinExistence type="predicted"/>
<organism evidence="1 2">
    <name type="scientific">Endozoicomonas elysicola</name>
    <dbReference type="NCBI Taxonomy" id="305900"/>
    <lineage>
        <taxon>Bacteria</taxon>
        <taxon>Pseudomonadati</taxon>
        <taxon>Pseudomonadota</taxon>
        <taxon>Gammaproteobacteria</taxon>
        <taxon>Oceanospirillales</taxon>
        <taxon>Endozoicomonadaceae</taxon>
        <taxon>Endozoicomonas</taxon>
    </lineage>
</organism>
<dbReference type="AlphaFoldDB" id="A0A081K6K6"/>
<dbReference type="Proteomes" id="UP000027997">
    <property type="component" value="Unassembled WGS sequence"/>
</dbReference>
<accession>A0A081K6K6</accession>
<dbReference type="Pfam" id="PF04325">
    <property type="entry name" value="DUF465"/>
    <property type="match status" value="1"/>
</dbReference>
<dbReference type="InterPro" id="IPR038444">
    <property type="entry name" value="DUF465_sf"/>
</dbReference>
<protein>
    <recommendedName>
        <fullName evidence="3">GTP-binding protein</fullName>
    </recommendedName>
</protein>
<name>A0A081K6K6_9GAMM</name>
<comment type="caution">
    <text evidence="1">The sequence shown here is derived from an EMBL/GenBank/DDBJ whole genome shotgun (WGS) entry which is preliminary data.</text>
</comment>
<sequence length="86" mass="10099">MSEIKDALSHSLYHEFPEHHDQINRLKQTDSVFAEKANEYHKLDHQVRGLEDSDVPVTDDVYNDLKQHRAKLKDDLYQMLTANQPP</sequence>
<reference evidence="1 2" key="1">
    <citation type="submission" date="2014-06" db="EMBL/GenBank/DDBJ databases">
        <title>Whole Genome Sequences of Three Symbiotic Endozoicomonas Bacteria.</title>
        <authorList>
            <person name="Neave M.J."/>
            <person name="Apprill A."/>
            <person name="Voolstra C.R."/>
        </authorList>
    </citation>
    <scope>NUCLEOTIDE SEQUENCE [LARGE SCALE GENOMIC DNA]</scope>
    <source>
        <strain evidence="1 2">DSM 22380</strain>
    </source>
</reference>
<evidence type="ECO:0008006" key="3">
    <source>
        <dbReference type="Google" id="ProtNLM"/>
    </source>
</evidence>
<evidence type="ECO:0000313" key="1">
    <source>
        <dbReference type="EMBL" id="KEI69782.1"/>
    </source>
</evidence>
<gene>
    <name evidence="1" type="ORF">GV64_02635</name>
</gene>
<dbReference type="STRING" id="305900.GV64_02635"/>
<dbReference type="InterPro" id="IPR007420">
    <property type="entry name" value="DUF465"/>
</dbReference>
<keyword evidence="2" id="KW-1185">Reference proteome</keyword>
<evidence type="ECO:0000313" key="2">
    <source>
        <dbReference type="Proteomes" id="UP000027997"/>
    </source>
</evidence>